<reference evidence="2" key="1">
    <citation type="journal article" date="2021" name="Proc. Natl. Acad. Sci. U.S.A.">
        <title>A Catalog of Tens of Thousands of Viruses from Human Metagenomes Reveals Hidden Associations with Chronic Diseases.</title>
        <authorList>
            <person name="Tisza M.J."/>
            <person name="Buck C.B."/>
        </authorList>
    </citation>
    <scope>NUCLEOTIDE SEQUENCE</scope>
    <source>
        <strain evidence="2">CtqEG8</strain>
    </source>
</reference>
<evidence type="ECO:0000256" key="1">
    <source>
        <dbReference type="SAM" id="Phobius"/>
    </source>
</evidence>
<sequence>MYMGVFAILAYFMVVPGLCELGVYLHSKGGKKN</sequence>
<evidence type="ECO:0000313" key="2">
    <source>
        <dbReference type="EMBL" id="DAE29893.1"/>
    </source>
</evidence>
<accession>A0A8S5RFQ1</accession>
<keyword evidence="1" id="KW-1133">Transmembrane helix</keyword>
<keyword evidence="1" id="KW-0812">Transmembrane</keyword>
<feature type="transmembrane region" description="Helical" evidence="1">
    <location>
        <begin position="6"/>
        <end position="25"/>
    </location>
</feature>
<organism evidence="2">
    <name type="scientific">virus sp. ctqEG8</name>
    <dbReference type="NCBI Taxonomy" id="2827998"/>
    <lineage>
        <taxon>Viruses</taxon>
    </lineage>
</organism>
<keyword evidence="1" id="KW-0472">Membrane</keyword>
<name>A0A8S5RFQ1_9VIRU</name>
<protein>
    <submittedName>
        <fullName evidence="2">Uncharacterized protein</fullName>
    </submittedName>
</protein>
<proteinExistence type="predicted"/>
<dbReference type="EMBL" id="BK059100">
    <property type="protein sequence ID" value="DAE29893.1"/>
    <property type="molecule type" value="Genomic_DNA"/>
</dbReference>